<feature type="compositionally biased region" description="Low complexity" evidence="1">
    <location>
        <begin position="62"/>
        <end position="75"/>
    </location>
</feature>
<dbReference type="KEGG" id="kne:92179785"/>
<gene>
    <name evidence="2" type="ORF">IAR55_002527</name>
</gene>
<comment type="caution">
    <text evidence="2">The sequence shown here is derived from an EMBL/GenBank/DDBJ whole genome shotgun (WGS) entry which is preliminary data.</text>
</comment>
<dbReference type="Proteomes" id="UP001388673">
    <property type="component" value="Unassembled WGS sequence"/>
</dbReference>
<proteinExistence type="predicted"/>
<sequence length="230" mass="25665">MPPKKSVSRKSEPMGKRTNAIKATPRRGRASDPAPVKIDKKRKAARFEEDESGEEGKEVEGEVVGVRNRTRVTGELGREKKVKKDESGDDEVSPAEEEDDDEGDEEVEEDEEEEEEEEERVEQHDNSQSQSAVVDKVVKSVSAKMKASRKSNTASRGKKRESDGNGSKEVQKLDALWDDLRSRFEKLKDGDNGTKTRAQIVKDITSRLEATIGQALEETRDGTEEPRPGL</sequence>
<evidence type="ECO:0000313" key="2">
    <source>
        <dbReference type="EMBL" id="KAK8861704.1"/>
    </source>
</evidence>
<dbReference type="AlphaFoldDB" id="A0AAW0Z1P9"/>
<feature type="compositionally biased region" description="Basic and acidic residues" evidence="1">
    <location>
        <begin position="76"/>
        <end position="86"/>
    </location>
</feature>
<dbReference type="EMBL" id="JBCAWK010000004">
    <property type="protein sequence ID" value="KAK8861704.1"/>
    <property type="molecule type" value="Genomic_DNA"/>
</dbReference>
<dbReference type="GeneID" id="92179785"/>
<feature type="compositionally biased region" description="Acidic residues" evidence="1">
    <location>
        <begin position="87"/>
        <end position="120"/>
    </location>
</feature>
<name>A0AAW0Z1P9_9TREE</name>
<accession>A0AAW0Z1P9</accession>
<evidence type="ECO:0000313" key="3">
    <source>
        <dbReference type="Proteomes" id="UP001388673"/>
    </source>
</evidence>
<evidence type="ECO:0000256" key="1">
    <source>
        <dbReference type="SAM" id="MobiDB-lite"/>
    </source>
</evidence>
<feature type="region of interest" description="Disordered" evidence="1">
    <location>
        <begin position="1"/>
        <end position="172"/>
    </location>
</feature>
<dbReference type="RefSeq" id="XP_066804329.1">
    <property type="nucleotide sequence ID" value="XM_066945640.1"/>
</dbReference>
<feature type="compositionally biased region" description="Low complexity" evidence="1">
    <location>
        <begin position="127"/>
        <end position="145"/>
    </location>
</feature>
<evidence type="ECO:0008006" key="4">
    <source>
        <dbReference type="Google" id="ProtNLM"/>
    </source>
</evidence>
<organism evidence="2 3">
    <name type="scientific">Kwoniella newhampshirensis</name>
    <dbReference type="NCBI Taxonomy" id="1651941"/>
    <lineage>
        <taxon>Eukaryota</taxon>
        <taxon>Fungi</taxon>
        <taxon>Dikarya</taxon>
        <taxon>Basidiomycota</taxon>
        <taxon>Agaricomycotina</taxon>
        <taxon>Tremellomycetes</taxon>
        <taxon>Tremellales</taxon>
        <taxon>Cryptococcaceae</taxon>
        <taxon>Kwoniella</taxon>
    </lineage>
</organism>
<protein>
    <recommendedName>
        <fullName evidence="4">Ribosome assembly protein 3</fullName>
    </recommendedName>
</protein>
<keyword evidence="3" id="KW-1185">Reference proteome</keyword>
<reference evidence="2 3" key="1">
    <citation type="journal article" date="2024" name="bioRxiv">
        <title>Comparative genomics of Cryptococcus and Kwoniella reveals pathogenesis evolution and contrasting karyotype dynamics via intercentromeric recombination or chromosome fusion.</title>
        <authorList>
            <person name="Coelho M.A."/>
            <person name="David-Palma M."/>
            <person name="Shea T."/>
            <person name="Bowers K."/>
            <person name="McGinley-Smith S."/>
            <person name="Mohammad A.W."/>
            <person name="Gnirke A."/>
            <person name="Yurkov A.M."/>
            <person name="Nowrousian M."/>
            <person name="Sun S."/>
            <person name="Cuomo C.A."/>
            <person name="Heitman J."/>
        </authorList>
    </citation>
    <scope>NUCLEOTIDE SEQUENCE [LARGE SCALE GENOMIC DNA]</scope>
    <source>
        <strain evidence="2 3">CBS 13917</strain>
    </source>
</reference>